<evidence type="ECO:0000256" key="2">
    <source>
        <dbReference type="ARBA" id="ARBA00013064"/>
    </source>
</evidence>
<evidence type="ECO:0000256" key="3">
    <source>
        <dbReference type="ARBA" id="ARBA00022801"/>
    </source>
</evidence>
<dbReference type="Pfam" id="PF19567">
    <property type="entry name" value="CpsB_CapC"/>
    <property type="match status" value="1"/>
</dbReference>
<keyword evidence="3 5" id="KW-0378">Hydrolase</keyword>
<dbReference type="InterPro" id="IPR016195">
    <property type="entry name" value="Pol/histidinol_Pase-like"/>
</dbReference>
<comment type="catalytic activity">
    <reaction evidence="4">
        <text>O-phospho-L-tyrosyl-[protein] + H2O = L-tyrosyl-[protein] + phosphate</text>
        <dbReference type="Rhea" id="RHEA:10684"/>
        <dbReference type="Rhea" id="RHEA-COMP:10136"/>
        <dbReference type="Rhea" id="RHEA-COMP:20101"/>
        <dbReference type="ChEBI" id="CHEBI:15377"/>
        <dbReference type="ChEBI" id="CHEBI:43474"/>
        <dbReference type="ChEBI" id="CHEBI:46858"/>
        <dbReference type="ChEBI" id="CHEBI:61978"/>
        <dbReference type="EC" id="3.1.3.48"/>
    </reaction>
</comment>
<name>A0ABU3CTU1_9FLAO</name>
<evidence type="ECO:0000313" key="5">
    <source>
        <dbReference type="EMBL" id="MDT0649772.1"/>
    </source>
</evidence>
<dbReference type="RefSeq" id="WP_311483930.1">
    <property type="nucleotide sequence ID" value="NZ_JAVRHP010000023.1"/>
</dbReference>
<dbReference type="EMBL" id="JAVRHP010000023">
    <property type="protein sequence ID" value="MDT0649772.1"/>
    <property type="molecule type" value="Genomic_DNA"/>
</dbReference>
<dbReference type="PANTHER" id="PTHR39181">
    <property type="entry name" value="TYROSINE-PROTEIN PHOSPHATASE YWQE"/>
    <property type="match status" value="1"/>
</dbReference>
<evidence type="ECO:0000313" key="6">
    <source>
        <dbReference type="Proteomes" id="UP001248819"/>
    </source>
</evidence>
<accession>A0ABU3CTU1</accession>
<dbReference type="Gene3D" id="3.20.20.140">
    <property type="entry name" value="Metal-dependent hydrolases"/>
    <property type="match status" value="1"/>
</dbReference>
<evidence type="ECO:0000256" key="1">
    <source>
        <dbReference type="ARBA" id="ARBA00005750"/>
    </source>
</evidence>
<proteinExistence type="inferred from homology"/>
<dbReference type="GO" id="GO:0004725">
    <property type="term" value="F:protein tyrosine phosphatase activity"/>
    <property type="evidence" value="ECO:0007669"/>
    <property type="project" value="UniProtKB-EC"/>
</dbReference>
<protein>
    <recommendedName>
        <fullName evidence="2">protein-tyrosine-phosphatase</fullName>
        <ecNumber evidence="2">3.1.3.48</ecNumber>
    </recommendedName>
</protein>
<dbReference type="PANTHER" id="PTHR39181:SF1">
    <property type="entry name" value="TYROSINE-PROTEIN PHOSPHATASE YWQE"/>
    <property type="match status" value="1"/>
</dbReference>
<keyword evidence="6" id="KW-1185">Reference proteome</keyword>
<dbReference type="Proteomes" id="UP001248819">
    <property type="component" value="Unassembled WGS sequence"/>
</dbReference>
<comment type="caution">
    <text evidence="5">The sequence shown here is derived from an EMBL/GenBank/DDBJ whole genome shotgun (WGS) entry which is preliminary data.</text>
</comment>
<gene>
    <name evidence="5" type="ORF">RM529_06435</name>
</gene>
<evidence type="ECO:0000256" key="4">
    <source>
        <dbReference type="ARBA" id="ARBA00051722"/>
    </source>
</evidence>
<sequence length="248" mass="28695">MSKNKEMLSIFQKKQYLADHLENFTDFHNHLLPNIDDGSDSVEETIKLIREFGNFGVKDFVATPHVMGEYYPNTPETIKGALNLIKASLPEGVKIRAAAEYMMDQHFLDVLESDKVLSIDSEHVLVEMSYFQPPINLNEILFKLQNKSFKPILAHPERYPYFHSKSLHKFEELKSRGCKLQLNMLSLTRHYGSGVQKVAFQLLEKGLIDVISSDCHKMEHLKKIEAIRLSEKKMRLLYPILENSINLF</sequence>
<dbReference type="EC" id="3.1.3.48" evidence="2"/>
<reference evidence="5 6" key="1">
    <citation type="submission" date="2023-09" db="EMBL/GenBank/DDBJ databases">
        <authorList>
            <person name="Rey-Velasco X."/>
        </authorList>
    </citation>
    <scope>NUCLEOTIDE SEQUENCE [LARGE SCALE GENOMIC DNA]</scope>
    <source>
        <strain evidence="5 6">F297</strain>
    </source>
</reference>
<dbReference type="InterPro" id="IPR016667">
    <property type="entry name" value="Caps_polysacc_synth_CpsB/CapC"/>
</dbReference>
<organism evidence="5 6">
    <name type="scientific">Autumnicola edwardsiae</name>
    <dbReference type="NCBI Taxonomy" id="3075594"/>
    <lineage>
        <taxon>Bacteria</taxon>
        <taxon>Pseudomonadati</taxon>
        <taxon>Bacteroidota</taxon>
        <taxon>Flavobacteriia</taxon>
        <taxon>Flavobacteriales</taxon>
        <taxon>Flavobacteriaceae</taxon>
        <taxon>Autumnicola</taxon>
    </lineage>
</organism>
<comment type="similarity">
    <text evidence="1">Belongs to the metallo-dependent hydrolases superfamily. CpsB/CapC family.</text>
</comment>
<dbReference type="SUPFAM" id="SSF89550">
    <property type="entry name" value="PHP domain-like"/>
    <property type="match status" value="1"/>
</dbReference>